<dbReference type="AlphaFoldDB" id="V6LN68"/>
<evidence type="ECO:0000256" key="6">
    <source>
        <dbReference type="ARBA" id="ARBA00023235"/>
    </source>
</evidence>
<evidence type="ECO:0000256" key="1">
    <source>
        <dbReference type="ARBA" id="ARBA00000971"/>
    </source>
</evidence>
<reference evidence="10" key="2">
    <citation type="submission" date="2020-12" db="EMBL/GenBank/DDBJ databases">
        <title>New Spironucleus salmonicida genome in near-complete chromosomes.</title>
        <authorList>
            <person name="Xu F."/>
            <person name="Kurt Z."/>
            <person name="Jimenez-Gonzalez A."/>
            <person name="Astvaldsson A."/>
            <person name="Andersson J.O."/>
            <person name="Svard S.G."/>
        </authorList>
    </citation>
    <scope>NUCLEOTIDE SEQUENCE</scope>
    <source>
        <strain evidence="10">ATCC 50377</strain>
    </source>
</reference>
<dbReference type="EMBL" id="AUWU02000002">
    <property type="protein sequence ID" value="KAH0576612.1"/>
    <property type="molecule type" value="Genomic_DNA"/>
</dbReference>
<proteinExistence type="predicted"/>
<evidence type="ECO:0000256" key="7">
    <source>
        <dbReference type="PROSITE-ProRule" id="PRU00277"/>
    </source>
</evidence>
<dbReference type="FunFam" id="3.10.50.40:FF:000006">
    <property type="entry name" value="Peptidyl-prolyl cis-trans isomerase"/>
    <property type="match status" value="1"/>
</dbReference>
<evidence type="ECO:0000313" key="9">
    <source>
        <dbReference type="EMBL" id="EST45663.1"/>
    </source>
</evidence>
<evidence type="ECO:0000259" key="8">
    <source>
        <dbReference type="PROSITE" id="PS50059"/>
    </source>
</evidence>
<dbReference type="InterPro" id="IPR011990">
    <property type="entry name" value="TPR-like_helical_dom_sf"/>
</dbReference>
<comment type="catalytic activity">
    <reaction evidence="1 7">
        <text>[protein]-peptidylproline (omega=180) = [protein]-peptidylproline (omega=0)</text>
        <dbReference type="Rhea" id="RHEA:16237"/>
        <dbReference type="Rhea" id="RHEA-COMP:10747"/>
        <dbReference type="Rhea" id="RHEA-COMP:10748"/>
        <dbReference type="ChEBI" id="CHEBI:83833"/>
        <dbReference type="ChEBI" id="CHEBI:83834"/>
        <dbReference type="EC" id="5.2.1.8"/>
    </reaction>
</comment>
<keyword evidence="6 7" id="KW-0413">Isomerase</keyword>
<organism evidence="9">
    <name type="scientific">Spironucleus salmonicida</name>
    <dbReference type="NCBI Taxonomy" id="348837"/>
    <lineage>
        <taxon>Eukaryota</taxon>
        <taxon>Metamonada</taxon>
        <taxon>Diplomonadida</taxon>
        <taxon>Hexamitidae</taxon>
        <taxon>Hexamitinae</taxon>
        <taxon>Spironucleus</taxon>
    </lineage>
</organism>
<evidence type="ECO:0000256" key="5">
    <source>
        <dbReference type="ARBA" id="ARBA00023110"/>
    </source>
</evidence>
<dbReference type="Proteomes" id="UP000018208">
    <property type="component" value="Unassembled WGS sequence"/>
</dbReference>
<dbReference type="PANTHER" id="PTHR46512">
    <property type="entry name" value="PEPTIDYLPROLYL ISOMERASE"/>
    <property type="match status" value="1"/>
</dbReference>
<sequence>MQLRESDIKEFESYATNPEYIHIVKDMLLKKIITPGDLQDQIPSENAKVTVHYTGTLLDGTQFDSSRTRNDPFEFQIGQSQVIKAWDQGIATMCIGERCDLILHPSFGYGESGSGQIPGNAALRFDVEALDFAEIDHEYPETLELRREASKGRQERGKQLFNQNKVKRALACFEKGNELLEDDQIVESRKQRAKMLGNTCLCYYKLNNIQKCIVDGKQSMEILKEFTDEDDLMSKVIKRIIRAYLDQNKFDDVIALEKDNSINSHVQSLIQNDIVKAKEKQREVNAKKNDMYKRMMSFRTEPGIQSIDTSKKNDECCNE</sequence>
<dbReference type="Gene3D" id="3.10.50.40">
    <property type="match status" value="1"/>
</dbReference>
<dbReference type="PROSITE" id="PS50059">
    <property type="entry name" value="FKBP_PPIASE"/>
    <property type="match status" value="1"/>
</dbReference>
<accession>V6LN68</accession>
<keyword evidence="4" id="KW-0802">TPR repeat</keyword>
<keyword evidence="3" id="KW-0677">Repeat</keyword>
<protein>
    <recommendedName>
        <fullName evidence="2 7">peptidylprolyl isomerase</fullName>
        <ecNumber evidence="2 7">5.2.1.8</ecNumber>
    </recommendedName>
</protein>
<dbReference type="EC" id="5.2.1.8" evidence="2 7"/>
<dbReference type="SUPFAM" id="SSF48452">
    <property type="entry name" value="TPR-like"/>
    <property type="match status" value="1"/>
</dbReference>
<dbReference type="Gene3D" id="1.25.40.10">
    <property type="entry name" value="Tetratricopeptide repeat domain"/>
    <property type="match status" value="1"/>
</dbReference>
<keyword evidence="11" id="KW-1185">Reference proteome</keyword>
<dbReference type="InterPro" id="IPR001179">
    <property type="entry name" value="PPIase_FKBP_dom"/>
</dbReference>
<evidence type="ECO:0000313" key="11">
    <source>
        <dbReference type="Proteomes" id="UP000018208"/>
    </source>
</evidence>
<dbReference type="OrthoDB" id="1902587at2759"/>
<evidence type="ECO:0000256" key="2">
    <source>
        <dbReference type="ARBA" id="ARBA00013194"/>
    </source>
</evidence>
<reference evidence="9 10" key="1">
    <citation type="journal article" date="2014" name="PLoS Genet.">
        <title>The Genome of Spironucleus salmonicida Highlights a Fish Pathogen Adapted to Fluctuating Environments.</title>
        <authorList>
            <person name="Xu F."/>
            <person name="Jerlstrom-Hultqvist J."/>
            <person name="Einarsson E."/>
            <person name="Astvaldsson A."/>
            <person name="Svard S.G."/>
            <person name="Andersson J.O."/>
        </authorList>
    </citation>
    <scope>NUCLEOTIDE SEQUENCE</scope>
    <source>
        <strain evidence="10">ATCC 50377</strain>
    </source>
</reference>
<dbReference type="InterPro" id="IPR046357">
    <property type="entry name" value="PPIase_dom_sf"/>
</dbReference>
<evidence type="ECO:0000256" key="4">
    <source>
        <dbReference type="ARBA" id="ARBA00022803"/>
    </source>
</evidence>
<dbReference type="PANTHER" id="PTHR46512:SF9">
    <property type="entry name" value="PEPTIDYLPROLYL ISOMERASE"/>
    <property type="match status" value="1"/>
</dbReference>
<dbReference type="GO" id="GO:0003755">
    <property type="term" value="F:peptidyl-prolyl cis-trans isomerase activity"/>
    <property type="evidence" value="ECO:0007669"/>
    <property type="project" value="UniProtKB-KW"/>
</dbReference>
<evidence type="ECO:0000256" key="3">
    <source>
        <dbReference type="ARBA" id="ARBA00022737"/>
    </source>
</evidence>
<gene>
    <name evidence="9" type="ORF">SS50377_14235</name>
    <name evidence="10" type="ORF">SS50377_22176</name>
</gene>
<feature type="domain" description="PPIase FKBP-type" evidence="8">
    <location>
        <begin position="46"/>
        <end position="133"/>
    </location>
</feature>
<dbReference type="SUPFAM" id="SSF54534">
    <property type="entry name" value="FKBP-like"/>
    <property type="match status" value="1"/>
</dbReference>
<name>V6LN68_9EUKA</name>
<keyword evidence="5 7" id="KW-0697">Rotamase</keyword>
<dbReference type="Pfam" id="PF00254">
    <property type="entry name" value="FKBP_C"/>
    <property type="match status" value="1"/>
</dbReference>
<dbReference type="EMBL" id="KI546089">
    <property type="protein sequence ID" value="EST45663.1"/>
    <property type="molecule type" value="Genomic_DNA"/>
</dbReference>
<dbReference type="InterPro" id="IPR050754">
    <property type="entry name" value="FKBP4/5/8-like"/>
</dbReference>
<dbReference type="VEuPathDB" id="GiardiaDB:SS50377_22176"/>
<evidence type="ECO:0000313" key="10">
    <source>
        <dbReference type="EMBL" id="KAH0576612.1"/>
    </source>
</evidence>